<comment type="caution">
    <text evidence="14">The sequence shown here is derived from an EMBL/GenBank/DDBJ whole genome shotgun (WGS) entry which is preliminary data.</text>
</comment>
<dbReference type="EMBL" id="CADEPI010000033">
    <property type="protein sequence ID" value="CAB3367817.1"/>
    <property type="molecule type" value="Genomic_DNA"/>
</dbReference>
<dbReference type="OrthoDB" id="73875at2759"/>
<dbReference type="EC" id="3.2.1.14" evidence="3"/>
<sequence>MAKLALFGFMLLALSNPTLAQKKIVCYISSWSVYRPGNGFFNTSFVDPNLCTHLIYAFIGAHPNGSVKIIDKSADISKNGFTKINKLRETNPSLVTMVSLGGWNEGSTTFSTICNDTSVRATFVNNLYEFVVEYGFKGLDLDWEYPAQRGGIPADKANYVSLIKELRAKFAPAGLLLSAAVSASASASATSTSYDVPALSANLDFINLMTYVFHAARDGKTGQNSPLYASSIDTDKRYNTNATVQNWIKAGADPTKLILGIPLYGQTYTLSSSSSTELGANVKGPGSPGIWSRQAGVFMYNEICSSMKNQTDWTEVWDAEQAVPCAYRSDQWVGYDNMKSVGIKSKYALDQGLGGVLVWSLDMDDFRNLCGAGKFPLVTALKANLVV</sequence>
<dbReference type="InterPro" id="IPR029070">
    <property type="entry name" value="Chitinase_insertion_sf"/>
</dbReference>
<keyword evidence="4" id="KW-0147">Chitin-binding</keyword>
<evidence type="ECO:0000256" key="12">
    <source>
        <dbReference type="SAM" id="SignalP"/>
    </source>
</evidence>
<dbReference type="AlphaFoldDB" id="A0A8S1CEQ7"/>
<evidence type="ECO:0000259" key="13">
    <source>
        <dbReference type="PROSITE" id="PS51910"/>
    </source>
</evidence>
<dbReference type="InterPro" id="IPR001223">
    <property type="entry name" value="Glyco_hydro18_cat"/>
</dbReference>
<dbReference type="SUPFAM" id="SSF54556">
    <property type="entry name" value="Chitinase insertion domain"/>
    <property type="match status" value="1"/>
</dbReference>
<evidence type="ECO:0000256" key="1">
    <source>
        <dbReference type="ARBA" id="ARBA00000822"/>
    </source>
</evidence>
<keyword evidence="11" id="KW-0624">Polysaccharide degradation</keyword>
<protein>
    <recommendedName>
        <fullName evidence="3">chitinase</fullName>
        <ecNumber evidence="3">3.2.1.14</ecNumber>
    </recommendedName>
</protein>
<evidence type="ECO:0000256" key="8">
    <source>
        <dbReference type="ARBA" id="ARBA00023157"/>
    </source>
</evidence>
<dbReference type="FunFam" id="3.10.50.10:FF:000004">
    <property type="entry name" value="Chitinase 5"/>
    <property type="match status" value="1"/>
</dbReference>
<dbReference type="Gene3D" id="3.10.50.10">
    <property type="match status" value="1"/>
</dbReference>
<evidence type="ECO:0000256" key="2">
    <source>
        <dbReference type="ARBA" id="ARBA00009121"/>
    </source>
</evidence>
<reference evidence="14 15" key="1">
    <citation type="submission" date="2020-04" db="EMBL/GenBank/DDBJ databases">
        <authorList>
            <person name="Alioto T."/>
            <person name="Alioto T."/>
            <person name="Gomez Garrido J."/>
        </authorList>
    </citation>
    <scope>NUCLEOTIDE SEQUENCE [LARGE SCALE GENOMIC DNA]</scope>
</reference>
<dbReference type="Pfam" id="PF00704">
    <property type="entry name" value="Glyco_hydro_18"/>
    <property type="match status" value="1"/>
</dbReference>
<dbReference type="SMART" id="SM00636">
    <property type="entry name" value="Glyco_18"/>
    <property type="match status" value="1"/>
</dbReference>
<comment type="similarity">
    <text evidence="2">Belongs to the glycosyl hydrolase 18 family. Chitinase class II subfamily.</text>
</comment>
<dbReference type="PANTHER" id="PTHR11177:SF360">
    <property type="entry name" value="CHITINASE 4-RELATED"/>
    <property type="match status" value="1"/>
</dbReference>
<dbReference type="CDD" id="cd02872">
    <property type="entry name" value="GH18_chitolectin_chitotriosidase"/>
    <property type="match status" value="1"/>
</dbReference>
<keyword evidence="10" id="KW-0326">Glycosidase</keyword>
<dbReference type="GO" id="GO:0008843">
    <property type="term" value="F:endochitinase activity"/>
    <property type="evidence" value="ECO:0007669"/>
    <property type="project" value="UniProtKB-EC"/>
</dbReference>
<name>A0A8S1CEQ7_9INSE</name>
<evidence type="ECO:0000256" key="5">
    <source>
        <dbReference type="ARBA" id="ARBA00022729"/>
    </source>
</evidence>
<feature type="domain" description="GH18" evidence="13">
    <location>
        <begin position="22"/>
        <end position="387"/>
    </location>
</feature>
<evidence type="ECO:0000256" key="9">
    <source>
        <dbReference type="ARBA" id="ARBA00023277"/>
    </source>
</evidence>
<keyword evidence="9" id="KW-0119">Carbohydrate metabolism</keyword>
<dbReference type="GO" id="GO:0006032">
    <property type="term" value="P:chitin catabolic process"/>
    <property type="evidence" value="ECO:0007669"/>
    <property type="project" value="UniProtKB-KW"/>
</dbReference>
<dbReference type="InterPro" id="IPR011583">
    <property type="entry name" value="Chitinase_II/V-like_cat"/>
</dbReference>
<evidence type="ECO:0000313" key="14">
    <source>
        <dbReference type="EMBL" id="CAB3367817.1"/>
    </source>
</evidence>
<comment type="catalytic activity">
    <reaction evidence="1">
        <text>Random endo-hydrolysis of N-acetyl-beta-D-glucosaminide (1-&gt;4)-beta-linkages in chitin and chitodextrins.</text>
        <dbReference type="EC" id="3.2.1.14"/>
    </reaction>
</comment>
<keyword evidence="6" id="KW-0378">Hydrolase</keyword>
<evidence type="ECO:0000256" key="10">
    <source>
        <dbReference type="ARBA" id="ARBA00023295"/>
    </source>
</evidence>
<accession>A0A8S1CEQ7</accession>
<feature type="chain" id="PRO_5035930260" description="chitinase" evidence="12">
    <location>
        <begin position="21"/>
        <end position="387"/>
    </location>
</feature>
<proteinExistence type="inferred from homology"/>
<dbReference type="GO" id="GO:0008061">
    <property type="term" value="F:chitin binding"/>
    <property type="evidence" value="ECO:0007669"/>
    <property type="project" value="UniProtKB-KW"/>
</dbReference>
<dbReference type="GO" id="GO:0000272">
    <property type="term" value="P:polysaccharide catabolic process"/>
    <property type="evidence" value="ECO:0007669"/>
    <property type="project" value="UniProtKB-KW"/>
</dbReference>
<dbReference type="Proteomes" id="UP000494165">
    <property type="component" value="Unassembled WGS sequence"/>
</dbReference>
<feature type="signal peptide" evidence="12">
    <location>
        <begin position="1"/>
        <end position="20"/>
    </location>
</feature>
<gene>
    <name evidence="14" type="ORF">CLODIP_2_CD11816</name>
</gene>
<evidence type="ECO:0000256" key="6">
    <source>
        <dbReference type="ARBA" id="ARBA00022801"/>
    </source>
</evidence>
<evidence type="ECO:0000313" key="15">
    <source>
        <dbReference type="Proteomes" id="UP000494165"/>
    </source>
</evidence>
<evidence type="ECO:0000256" key="11">
    <source>
        <dbReference type="ARBA" id="ARBA00023326"/>
    </source>
</evidence>
<keyword evidence="7" id="KW-0146">Chitin degradation</keyword>
<evidence type="ECO:0000256" key="3">
    <source>
        <dbReference type="ARBA" id="ARBA00012729"/>
    </source>
</evidence>
<dbReference type="Gene3D" id="3.20.20.80">
    <property type="entry name" value="Glycosidases"/>
    <property type="match status" value="1"/>
</dbReference>
<evidence type="ECO:0000256" key="7">
    <source>
        <dbReference type="ARBA" id="ARBA00023024"/>
    </source>
</evidence>
<dbReference type="InterPro" id="IPR017853">
    <property type="entry name" value="GH"/>
</dbReference>
<dbReference type="GO" id="GO:0005576">
    <property type="term" value="C:extracellular region"/>
    <property type="evidence" value="ECO:0007669"/>
    <property type="project" value="TreeGrafter"/>
</dbReference>
<keyword evidence="15" id="KW-1185">Reference proteome</keyword>
<evidence type="ECO:0000256" key="4">
    <source>
        <dbReference type="ARBA" id="ARBA00022669"/>
    </source>
</evidence>
<organism evidence="14 15">
    <name type="scientific">Cloeon dipterum</name>
    <dbReference type="NCBI Taxonomy" id="197152"/>
    <lineage>
        <taxon>Eukaryota</taxon>
        <taxon>Metazoa</taxon>
        <taxon>Ecdysozoa</taxon>
        <taxon>Arthropoda</taxon>
        <taxon>Hexapoda</taxon>
        <taxon>Insecta</taxon>
        <taxon>Pterygota</taxon>
        <taxon>Palaeoptera</taxon>
        <taxon>Ephemeroptera</taxon>
        <taxon>Pisciforma</taxon>
        <taxon>Baetidae</taxon>
        <taxon>Cloeon</taxon>
    </lineage>
</organism>
<dbReference type="PROSITE" id="PS51910">
    <property type="entry name" value="GH18_2"/>
    <property type="match status" value="1"/>
</dbReference>
<keyword evidence="5 12" id="KW-0732">Signal</keyword>
<dbReference type="SUPFAM" id="SSF51445">
    <property type="entry name" value="(Trans)glycosidases"/>
    <property type="match status" value="1"/>
</dbReference>
<keyword evidence="8" id="KW-1015">Disulfide bond</keyword>
<dbReference type="PANTHER" id="PTHR11177">
    <property type="entry name" value="CHITINASE"/>
    <property type="match status" value="1"/>
</dbReference>
<dbReference type="InterPro" id="IPR050314">
    <property type="entry name" value="Glycosyl_Hydrlase_18"/>
</dbReference>